<accession>A0A369UQR3</accession>
<evidence type="ECO:0008006" key="3">
    <source>
        <dbReference type="Google" id="ProtNLM"/>
    </source>
</evidence>
<organism evidence="1 2">
    <name type="scientific">Dyella tabacisoli</name>
    <dbReference type="NCBI Taxonomy" id="2282381"/>
    <lineage>
        <taxon>Bacteria</taxon>
        <taxon>Pseudomonadati</taxon>
        <taxon>Pseudomonadota</taxon>
        <taxon>Gammaproteobacteria</taxon>
        <taxon>Lysobacterales</taxon>
        <taxon>Rhodanobacteraceae</taxon>
        <taxon>Dyella</taxon>
    </lineage>
</organism>
<dbReference type="AlphaFoldDB" id="A0A369UQR3"/>
<dbReference type="RefSeq" id="WP_114843494.1">
    <property type="nucleotide sequence ID" value="NZ_JBHSPE010000001.1"/>
</dbReference>
<name>A0A369UQR3_9GAMM</name>
<dbReference type="OrthoDB" id="8041036at2"/>
<gene>
    <name evidence="1" type="ORF">DVJ77_00335</name>
</gene>
<dbReference type="EMBL" id="QQAH01000001">
    <property type="protein sequence ID" value="RDD83104.1"/>
    <property type="molecule type" value="Genomic_DNA"/>
</dbReference>
<reference evidence="1 2" key="1">
    <citation type="submission" date="2018-07" db="EMBL/GenBank/DDBJ databases">
        <title>Dyella tabacisoli L4-6T, whole genome shotgun sequence.</title>
        <authorList>
            <person name="Zhou X.-K."/>
            <person name="Li W.-J."/>
            <person name="Duan Y.-Q."/>
        </authorList>
    </citation>
    <scope>NUCLEOTIDE SEQUENCE [LARGE SCALE GENOMIC DNA]</scope>
    <source>
        <strain evidence="1 2">L4-6</strain>
    </source>
</reference>
<evidence type="ECO:0000313" key="1">
    <source>
        <dbReference type="EMBL" id="RDD83104.1"/>
    </source>
</evidence>
<evidence type="ECO:0000313" key="2">
    <source>
        <dbReference type="Proteomes" id="UP000253782"/>
    </source>
</evidence>
<sequence length="464" mass="52122">MDSTPDLLSSNVLDPILYPLPIASATAPAALLKDFRQRLPRTTWASQTPDTLMAPVWSAASSVAHFEARLLALFRAHLKILHALQTETSREGSWRQYADLLKIVRTYNRWPVLGEGEPLPADSLVSPDAARLLYGRPDIVLGEAGPMVVETNFDTGLGGYTRPDDIWAIAAELFAPPADFLVTGRPLDGFAAYFAELADGSPCDIHWIMKNDDAVRRELAPVLNRLNRHTTGVEHIIHYAGEPVPPLRGDRTAWLHRACSIYSVNRDREHFATLLTELMPLVRGCTVPVWLSVLDSKLFLAWLSDPAARPASLSAEECEAVESLLPWTRVLSLLQGEELEQVRRNRADFILKKSDSFQAKEVHFGCNLSSQAWTDLLEQRRMQPAWMDETANIWIVQKRVRPRAYDLIEYTDAGPVERRTGVSCCPYLLGGKLRGLETWVTPFTPDMSMIHRMQFVPHFIRPGV</sequence>
<dbReference type="SUPFAM" id="SSF56059">
    <property type="entry name" value="Glutathione synthetase ATP-binding domain-like"/>
    <property type="match status" value="1"/>
</dbReference>
<dbReference type="Proteomes" id="UP000253782">
    <property type="component" value="Unassembled WGS sequence"/>
</dbReference>
<proteinExistence type="predicted"/>
<protein>
    <recommendedName>
        <fullName evidence="3">Glutathionylspermidine synthase pre-ATP-grasp-like domain-containing protein</fullName>
    </recommendedName>
</protein>
<comment type="caution">
    <text evidence="1">The sequence shown here is derived from an EMBL/GenBank/DDBJ whole genome shotgun (WGS) entry which is preliminary data.</text>
</comment>
<keyword evidence="2" id="KW-1185">Reference proteome</keyword>